<dbReference type="AlphaFoldDB" id="A0A9X3PGP9"/>
<dbReference type="Proteomes" id="UP001183604">
    <property type="component" value="Unassembled WGS sequence"/>
</dbReference>
<evidence type="ECO:0000256" key="1">
    <source>
        <dbReference type="SAM" id="Coils"/>
    </source>
</evidence>
<evidence type="ECO:0000313" key="4">
    <source>
        <dbReference type="EMBL" id="MDR7341395.1"/>
    </source>
</evidence>
<dbReference type="RefSeq" id="WP_270119717.1">
    <property type="nucleotide sequence ID" value="NZ_BAAAOM010000001.1"/>
</dbReference>
<reference evidence="4 6" key="2">
    <citation type="submission" date="2023-07" db="EMBL/GenBank/DDBJ databases">
        <title>Sequencing the genomes of 1000 actinobacteria strains.</title>
        <authorList>
            <person name="Klenk H.-P."/>
        </authorList>
    </citation>
    <scope>NUCLEOTIDE SEQUENCE [LARGE SCALE GENOMIC DNA]</scope>
    <source>
        <strain evidence="4 6">DSM 44724</strain>
    </source>
</reference>
<accession>A0A9X3PGP9</accession>
<evidence type="ECO:0000313" key="6">
    <source>
        <dbReference type="Proteomes" id="UP001183604"/>
    </source>
</evidence>
<feature type="coiled-coil region" evidence="1">
    <location>
        <begin position="51"/>
        <end position="85"/>
    </location>
</feature>
<keyword evidence="2" id="KW-0472">Membrane</keyword>
<sequence length="90" mass="10467">MDSPYDWQEIIGTTALFTLLITVVLSLIWRKAFLKRAEMQIRQDDEYKKLAQRADERQTEIAQQLAALNERLARIETSNASIEETLKVVE</sequence>
<proteinExistence type="predicted"/>
<keyword evidence="1" id="KW-0175">Coiled coil</keyword>
<organism evidence="3 5">
    <name type="scientific">Glycomyces lechevalierae</name>
    <dbReference type="NCBI Taxonomy" id="256034"/>
    <lineage>
        <taxon>Bacteria</taxon>
        <taxon>Bacillati</taxon>
        <taxon>Actinomycetota</taxon>
        <taxon>Actinomycetes</taxon>
        <taxon>Glycomycetales</taxon>
        <taxon>Glycomycetaceae</taxon>
        <taxon>Glycomyces</taxon>
    </lineage>
</organism>
<dbReference type="EMBL" id="JAPZVQ010000001">
    <property type="protein sequence ID" value="MDA1383615.1"/>
    <property type="molecule type" value="Genomic_DNA"/>
</dbReference>
<dbReference type="Proteomes" id="UP001145799">
    <property type="component" value="Unassembled WGS sequence"/>
</dbReference>
<reference evidence="3" key="1">
    <citation type="submission" date="2022-12" db="EMBL/GenBank/DDBJ databases">
        <title>Gycomyces niveus sp.nov., a novel actinomycete isolated from soil in Shouguang.</title>
        <authorList>
            <person name="Yang X."/>
        </authorList>
    </citation>
    <scope>NUCLEOTIDE SEQUENCE</scope>
    <source>
        <strain evidence="3">DSM 44724</strain>
    </source>
</reference>
<name>A0A9X3PGP9_9ACTN</name>
<evidence type="ECO:0000313" key="5">
    <source>
        <dbReference type="Proteomes" id="UP001145799"/>
    </source>
</evidence>
<feature type="transmembrane region" description="Helical" evidence="2">
    <location>
        <begin position="12"/>
        <end position="29"/>
    </location>
</feature>
<protein>
    <submittedName>
        <fullName evidence="4">Septal ring factor EnvC (AmiA/AmiB activator)</fullName>
    </submittedName>
</protein>
<evidence type="ECO:0000313" key="3">
    <source>
        <dbReference type="EMBL" id="MDA1383615.1"/>
    </source>
</evidence>
<gene>
    <name evidence="4" type="ORF">J2S69_005114</name>
    <name evidence="3" type="ORF">O2L01_01365</name>
</gene>
<keyword evidence="2" id="KW-0812">Transmembrane</keyword>
<keyword evidence="2" id="KW-1133">Transmembrane helix</keyword>
<dbReference type="EMBL" id="JAVDYD010000001">
    <property type="protein sequence ID" value="MDR7341395.1"/>
    <property type="molecule type" value="Genomic_DNA"/>
</dbReference>
<keyword evidence="6" id="KW-1185">Reference proteome</keyword>
<comment type="caution">
    <text evidence="3">The sequence shown here is derived from an EMBL/GenBank/DDBJ whole genome shotgun (WGS) entry which is preliminary data.</text>
</comment>
<evidence type="ECO:0000256" key="2">
    <source>
        <dbReference type="SAM" id="Phobius"/>
    </source>
</evidence>